<dbReference type="Proteomes" id="UP000593573">
    <property type="component" value="Unassembled WGS sequence"/>
</dbReference>
<organism evidence="1 2">
    <name type="scientific">Gossypium klotzschianum</name>
    <dbReference type="NCBI Taxonomy" id="34286"/>
    <lineage>
        <taxon>Eukaryota</taxon>
        <taxon>Viridiplantae</taxon>
        <taxon>Streptophyta</taxon>
        <taxon>Embryophyta</taxon>
        <taxon>Tracheophyta</taxon>
        <taxon>Spermatophyta</taxon>
        <taxon>Magnoliopsida</taxon>
        <taxon>eudicotyledons</taxon>
        <taxon>Gunneridae</taxon>
        <taxon>Pentapetalae</taxon>
        <taxon>rosids</taxon>
        <taxon>malvids</taxon>
        <taxon>Malvales</taxon>
        <taxon>Malvaceae</taxon>
        <taxon>Malvoideae</taxon>
        <taxon>Gossypium</taxon>
    </lineage>
</organism>
<accession>A0A7J8U7L0</accession>
<evidence type="ECO:0000313" key="1">
    <source>
        <dbReference type="EMBL" id="MBA0646476.1"/>
    </source>
</evidence>
<dbReference type="EMBL" id="JABFAB010000004">
    <property type="protein sequence ID" value="MBA0646476.1"/>
    <property type="molecule type" value="Genomic_DNA"/>
</dbReference>
<dbReference type="OrthoDB" id="10281680at2759"/>
<evidence type="ECO:0000313" key="2">
    <source>
        <dbReference type="Proteomes" id="UP000593573"/>
    </source>
</evidence>
<protein>
    <submittedName>
        <fullName evidence="1">Uncharacterized protein</fullName>
    </submittedName>
</protein>
<comment type="caution">
    <text evidence="1">The sequence shown here is derived from an EMBL/GenBank/DDBJ whole genome shotgun (WGS) entry which is preliminary data.</text>
</comment>
<name>A0A7J8U7L0_9ROSI</name>
<keyword evidence="2" id="KW-1185">Reference proteome</keyword>
<proteinExistence type="predicted"/>
<sequence length="81" mass="9337">MSRATDWRLLLILHENQQCIHRQMLSSNLEVGRVKKVVHSGRSAISIFIQGSHQMSLFHMQLHKLPVLLAGEERGLLIKRN</sequence>
<reference evidence="1 2" key="1">
    <citation type="journal article" date="2019" name="Genome Biol. Evol.">
        <title>Insights into the evolution of the New World diploid cottons (Gossypium, subgenus Houzingenia) based on genome sequencing.</title>
        <authorList>
            <person name="Grover C.E."/>
            <person name="Arick M.A. 2nd"/>
            <person name="Thrash A."/>
            <person name="Conover J.L."/>
            <person name="Sanders W.S."/>
            <person name="Peterson D.G."/>
            <person name="Frelichowski J.E."/>
            <person name="Scheffler J.A."/>
            <person name="Scheffler B.E."/>
            <person name="Wendel J.F."/>
        </authorList>
    </citation>
    <scope>NUCLEOTIDE SEQUENCE [LARGE SCALE GENOMIC DNA]</scope>
    <source>
        <strain evidence="1">57</strain>
        <tissue evidence="1">Leaf</tissue>
    </source>
</reference>
<dbReference type="AlphaFoldDB" id="A0A7J8U7L0"/>
<gene>
    <name evidence="1" type="ORF">Goklo_014440</name>
</gene>